<dbReference type="GO" id="GO:0046872">
    <property type="term" value="F:metal ion binding"/>
    <property type="evidence" value="ECO:0007669"/>
    <property type="project" value="UniProtKB-KW"/>
</dbReference>
<evidence type="ECO:0000256" key="8">
    <source>
        <dbReference type="ARBA" id="ARBA00022801"/>
    </source>
</evidence>
<keyword evidence="17" id="KW-1185">Reference proteome</keyword>
<dbReference type="SUPFAM" id="SSF55031">
    <property type="entry name" value="Bacterial exopeptidase dimerisation domain"/>
    <property type="match status" value="1"/>
</dbReference>
<dbReference type="Gene3D" id="3.30.70.360">
    <property type="match status" value="1"/>
</dbReference>
<keyword evidence="7" id="KW-0479">Metal-binding</keyword>
<dbReference type="InterPro" id="IPR002933">
    <property type="entry name" value="Peptidase_M20"/>
</dbReference>
<comment type="cofactor">
    <cofactor evidence="1">
        <name>Co(2+)</name>
        <dbReference type="ChEBI" id="CHEBI:48828"/>
    </cofactor>
</comment>
<dbReference type="FunFam" id="3.30.70.360:FF:000011">
    <property type="entry name" value="Succinyl-diaminopimelate desuccinylase"/>
    <property type="match status" value="1"/>
</dbReference>
<dbReference type="PANTHER" id="PTHR43808">
    <property type="entry name" value="ACETYLORNITHINE DEACETYLASE"/>
    <property type="match status" value="1"/>
</dbReference>
<dbReference type="SUPFAM" id="SSF53187">
    <property type="entry name" value="Zn-dependent exopeptidases"/>
    <property type="match status" value="1"/>
</dbReference>
<evidence type="ECO:0000313" key="16">
    <source>
        <dbReference type="EMBL" id="SMG42234.1"/>
    </source>
</evidence>
<gene>
    <name evidence="16" type="ORF">SAMN06296010_2710</name>
</gene>
<evidence type="ECO:0000256" key="7">
    <source>
        <dbReference type="ARBA" id="ARBA00022723"/>
    </source>
</evidence>
<evidence type="ECO:0000256" key="12">
    <source>
        <dbReference type="ARBA" id="ARBA00023285"/>
    </source>
</evidence>
<dbReference type="InterPro" id="IPR036264">
    <property type="entry name" value="Bact_exopeptidase_dim_dom"/>
</dbReference>
<evidence type="ECO:0000256" key="1">
    <source>
        <dbReference type="ARBA" id="ARBA00001941"/>
    </source>
</evidence>
<dbReference type="AlphaFoldDB" id="A0A1X7KNB5"/>
<keyword evidence="12" id="KW-0170">Cobalt</keyword>
<comment type="subunit">
    <text evidence="4">Homodimer.</text>
</comment>
<dbReference type="GO" id="GO:0009089">
    <property type="term" value="P:lysine biosynthetic process via diaminopimelate"/>
    <property type="evidence" value="ECO:0007669"/>
    <property type="project" value="UniProtKB-UniRule"/>
</dbReference>
<keyword evidence="11" id="KW-0457">Lysine biosynthesis</keyword>
<evidence type="ECO:0000256" key="4">
    <source>
        <dbReference type="ARBA" id="ARBA00011738"/>
    </source>
</evidence>
<evidence type="ECO:0000256" key="11">
    <source>
        <dbReference type="ARBA" id="ARBA00023154"/>
    </source>
</evidence>
<dbReference type="InterPro" id="IPR010174">
    <property type="entry name" value="Succinyl-DAP_deSuclase_DapE"/>
</dbReference>
<dbReference type="EMBL" id="FXAY01000004">
    <property type="protein sequence ID" value="SMG42234.1"/>
    <property type="molecule type" value="Genomic_DNA"/>
</dbReference>
<dbReference type="GO" id="GO:0019877">
    <property type="term" value="P:diaminopimelate biosynthetic process"/>
    <property type="evidence" value="ECO:0007669"/>
    <property type="project" value="UniProtKB-KW"/>
</dbReference>
<dbReference type="PANTHER" id="PTHR43808:SF31">
    <property type="entry name" value="N-ACETYL-L-CITRULLINE DEACETYLASE"/>
    <property type="match status" value="1"/>
</dbReference>
<dbReference type="Pfam" id="PF01546">
    <property type="entry name" value="Peptidase_M20"/>
    <property type="match status" value="1"/>
</dbReference>
<evidence type="ECO:0000313" key="17">
    <source>
        <dbReference type="Proteomes" id="UP000193244"/>
    </source>
</evidence>
<comment type="catalytic activity">
    <reaction evidence="13">
        <text>N-succinyl-(2S,6S)-2,6-diaminopimelate + H2O = (2S,6S)-2,6-diaminopimelate + succinate</text>
        <dbReference type="Rhea" id="RHEA:22608"/>
        <dbReference type="ChEBI" id="CHEBI:15377"/>
        <dbReference type="ChEBI" id="CHEBI:30031"/>
        <dbReference type="ChEBI" id="CHEBI:57609"/>
        <dbReference type="ChEBI" id="CHEBI:58087"/>
        <dbReference type="EC" id="3.5.1.18"/>
    </reaction>
</comment>
<keyword evidence="10" id="KW-0220">Diaminopimelate biosynthesis</keyword>
<keyword evidence="9" id="KW-0862">Zinc</keyword>
<evidence type="ECO:0000256" key="13">
    <source>
        <dbReference type="ARBA" id="ARBA00051301"/>
    </source>
</evidence>
<proteinExistence type="predicted"/>
<dbReference type="NCBIfam" id="TIGR01900">
    <property type="entry name" value="dapE-gram_pos"/>
    <property type="match status" value="1"/>
</dbReference>
<evidence type="ECO:0000259" key="15">
    <source>
        <dbReference type="Pfam" id="PF07687"/>
    </source>
</evidence>
<dbReference type="Proteomes" id="UP000193244">
    <property type="component" value="Unassembled WGS sequence"/>
</dbReference>
<evidence type="ECO:0000256" key="6">
    <source>
        <dbReference type="ARBA" id="ARBA00022605"/>
    </source>
</evidence>
<comment type="cofactor">
    <cofactor evidence="2">
        <name>Zn(2+)</name>
        <dbReference type="ChEBI" id="CHEBI:29105"/>
    </cofactor>
</comment>
<evidence type="ECO:0000256" key="3">
    <source>
        <dbReference type="ARBA" id="ARBA00005130"/>
    </source>
</evidence>
<dbReference type="InterPro" id="IPR050072">
    <property type="entry name" value="Peptidase_M20A"/>
</dbReference>
<accession>A0A1X7KNB5</accession>
<keyword evidence="8" id="KW-0378">Hydrolase</keyword>
<reference evidence="17" key="1">
    <citation type="submission" date="2017-04" db="EMBL/GenBank/DDBJ databases">
        <authorList>
            <person name="Varghese N."/>
            <person name="Submissions S."/>
        </authorList>
    </citation>
    <scope>NUCLEOTIDE SEQUENCE [LARGE SCALE GENOMIC DNA]</scope>
    <source>
        <strain evidence="17">VKM Ac-2510</strain>
    </source>
</reference>
<evidence type="ECO:0000256" key="10">
    <source>
        <dbReference type="ARBA" id="ARBA00022915"/>
    </source>
</evidence>
<protein>
    <recommendedName>
        <fullName evidence="5 14">Succinyl-diaminopimelate desuccinylase</fullName>
        <ecNumber evidence="5 14">3.5.1.18</ecNumber>
    </recommendedName>
</protein>
<dbReference type="EC" id="3.5.1.18" evidence="5 14"/>
<organism evidence="16 17">
    <name type="scientific">Agreia pratensis</name>
    <dbReference type="NCBI Taxonomy" id="150121"/>
    <lineage>
        <taxon>Bacteria</taxon>
        <taxon>Bacillati</taxon>
        <taxon>Actinomycetota</taxon>
        <taxon>Actinomycetes</taxon>
        <taxon>Micrococcales</taxon>
        <taxon>Microbacteriaceae</taxon>
        <taxon>Agreia</taxon>
    </lineage>
</organism>
<feature type="domain" description="Peptidase M20 dimerisation" evidence="15">
    <location>
        <begin position="190"/>
        <end position="288"/>
    </location>
</feature>
<name>A0A1X7KNB5_9MICO</name>
<dbReference type="GO" id="GO:0006526">
    <property type="term" value="P:L-arginine biosynthetic process"/>
    <property type="evidence" value="ECO:0007669"/>
    <property type="project" value="TreeGrafter"/>
</dbReference>
<evidence type="ECO:0000256" key="9">
    <source>
        <dbReference type="ARBA" id="ARBA00022833"/>
    </source>
</evidence>
<dbReference type="OrthoDB" id="7055905at2"/>
<dbReference type="GO" id="GO:0008777">
    <property type="term" value="F:acetylornithine deacetylase activity"/>
    <property type="evidence" value="ECO:0007669"/>
    <property type="project" value="TreeGrafter"/>
</dbReference>
<evidence type="ECO:0000256" key="5">
    <source>
        <dbReference type="ARBA" id="ARBA00011921"/>
    </source>
</evidence>
<evidence type="ECO:0000256" key="14">
    <source>
        <dbReference type="NCBIfam" id="TIGR01900"/>
    </source>
</evidence>
<comment type="pathway">
    <text evidence="3">Amino-acid biosynthesis; L-lysine biosynthesis via DAP pathway; LL-2,6-diaminopimelate from (S)-tetrahydrodipicolinate (succinylase route): step 3/3.</text>
</comment>
<evidence type="ECO:0000256" key="2">
    <source>
        <dbReference type="ARBA" id="ARBA00001947"/>
    </source>
</evidence>
<dbReference type="STRING" id="150121.SAMN06296010_2710"/>
<dbReference type="InterPro" id="IPR011650">
    <property type="entry name" value="Peptidase_M20_dimer"/>
</dbReference>
<sequence>MLGGMTDTAPAPLPPLDLSATSVALTKQLCDMPSVSGDEVAIADAIVASLSGFDHLELHRDGDTVVARTNLGRPARVVIAGHIDTVPINDNLPTRYETLDEGSTAGTPGDYLWGRGTVDMKGGVAVQLKLAAELTAPSVDITWMWYDNEEVSSDLNGLGRLARNSPEMFAGDFAILGEPTNSLIEGGCNGTLRAQIRTHGLRAHSARSWVGDNAIHSLSPVLATLATYEPRQVEVEGLVFREGLNAVGISGGVAGNVIPDAAAVEVNYRFAPSRSGAEAEAHIRELFDGFDVTIVDVAEGARPGLDAPVARQFIEAVGGVPLPKYGWTDVARFSALGVPAVNYGPGDPLKAHADDERVLLSQITACEDGLRRWLNGTAASDE</sequence>
<dbReference type="Gene3D" id="3.40.630.10">
    <property type="entry name" value="Zn peptidases"/>
    <property type="match status" value="1"/>
</dbReference>
<dbReference type="GO" id="GO:0009014">
    <property type="term" value="F:succinyl-diaminopimelate desuccinylase activity"/>
    <property type="evidence" value="ECO:0007669"/>
    <property type="project" value="UniProtKB-UniRule"/>
</dbReference>
<dbReference type="Pfam" id="PF07687">
    <property type="entry name" value="M20_dimer"/>
    <property type="match status" value="1"/>
</dbReference>
<keyword evidence="6" id="KW-0028">Amino-acid biosynthesis</keyword>